<evidence type="ECO:0000313" key="2">
    <source>
        <dbReference type="Proteomes" id="UP000266327"/>
    </source>
</evidence>
<gene>
    <name evidence="1" type="ORF">D3878_21715</name>
</gene>
<protein>
    <submittedName>
        <fullName evidence="1">Uncharacterized protein</fullName>
    </submittedName>
</protein>
<organism evidence="1 2">
    <name type="scientific">Noviherbaspirillum sedimenti</name>
    <dbReference type="NCBI Taxonomy" id="2320865"/>
    <lineage>
        <taxon>Bacteria</taxon>
        <taxon>Pseudomonadati</taxon>
        <taxon>Pseudomonadota</taxon>
        <taxon>Betaproteobacteria</taxon>
        <taxon>Burkholderiales</taxon>
        <taxon>Oxalobacteraceae</taxon>
        <taxon>Noviherbaspirillum</taxon>
    </lineage>
</organism>
<dbReference type="OrthoDB" id="8776028at2"/>
<sequence length="119" mass="12748">MNDVLTIDEYAALSELLASPKGGRPSACVARNTKKLTGLKYLAHDKSGKLGLTDKGRQTLFVKNCVDGLRAVSTDPAVKLDAGVLIFLEKKGHVVRNAATGQLELTQRGRETLADIDQA</sequence>
<accession>A0A3A3G5U2</accession>
<dbReference type="AlphaFoldDB" id="A0A3A3G5U2"/>
<keyword evidence="2" id="KW-1185">Reference proteome</keyword>
<evidence type="ECO:0000313" key="1">
    <source>
        <dbReference type="EMBL" id="RJG03887.1"/>
    </source>
</evidence>
<reference evidence="2" key="1">
    <citation type="submission" date="2018-09" db="EMBL/GenBank/DDBJ databases">
        <authorList>
            <person name="Zhu H."/>
        </authorList>
    </citation>
    <scope>NUCLEOTIDE SEQUENCE [LARGE SCALE GENOMIC DNA]</scope>
    <source>
        <strain evidence="2">K1S02-23</strain>
    </source>
</reference>
<dbReference type="Proteomes" id="UP000266327">
    <property type="component" value="Unassembled WGS sequence"/>
</dbReference>
<name>A0A3A3G5U2_9BURK</name>
<comment type="caution">
    <text evidence="1">The sequence shown here is derived from an EMBL/GenBank/DDBJ whole genome shotgun (WGS) entry which is preliminary data.</text>
</comment>
<dbReference type="EMBL" id="QYUQ01000002">
    <property type="protein sequence ID" value="RJG03887.1"/>
    <property type="molecule type" value="Genomic_DNA"/>
</dbReference>
<dbReference type="RefSeq" id="WP_119787371.1">
    <property type="nucleotide sequence ID" value="NZ_QYUQ01000002.1"/>
</dbReference>
<proteinExistence type="predicted"/>